<evidence type="ECO:0000313" key="2">
    <source>
        <dbReference type="EMBL" id="XBY26458.1"/>
    </source>
</evidence>
<gene>
    <name evidence="2" type="ORF">ABCR88_11740</name>
</gene>
<feature type="transmembrane region" description="Helical" evidence="1">
    <location>
        <begin position="308"/>
        <end position="326"/>
    </location>
</feature>
<dbReference type="RefSeq" id="WP_041117104.1">
    <property type="nucleotide sequence ID" value="NZ_CP158490.1"/>
</dbReference>
<name>A0AAU7X1L2_9PSED</name>
<feature type="transmembrane region" description="Helical" evidence="1">
    <location>
        <begin position="280"/>
        <end position="299"/>
    </location>
</feature>
<feature type="transmembrane region" description="Helical" evidence="1">
    <location>
        <begin position="378"/>
        <end position="394"/>
    </location>
</feature>
<dbReference type="EMBL" id="CP158490">
    <property type="protein sequence ID" value="XBY26458.1"/>
    <property type="molecule type" value="Genomic_DNA"/>
</dbReference>
<organism evidence="2">
    <name type="scientific">Pseudomonas sp. W17</name>
    <dbReference type="NCBI Taxonomy" id="3144407"/>
    <lineage>
        <taxon>Bacteria</taxon>
        <taxon>Pseudomonadati</taxon>
        <taxon>Pseudomonadota</taxon>
        <taxon>Gammaproteobacteria</taxon>
        <taxon>Pseudomonadales</taxon>
        <taxon>Pseudomonadaceae</taxon>
        <taxon>Pseudomonas</taxon>
    </lineage>
</organism>
<dbReference type="AlphaFoldDB" id="A0AAU7X1L2"/>
<feature type="transmembrane region" description="Helical" evidence="1">
    <location>
        <begin position="229"/>
        <end position="251"/>
    </location>
</feature>
<feature type="transmembrane region" description="Helical" evidence="1">
    <location>
        <begin position="188"/>
        <end position="217"/>
    </location>
</feature>
<keyword evidence="1" id="KW-0812">Transmembrane</keyword>
<feature type="transmembrane region" description="Helical" evidence="1">
    <location>
        <begin position="87"/>
        <end position="107"/>
    </location>
</feature>
<accession>A0AAU7X1L2</accession>
<feature type="transmembrane region" description="Helical" evidence="1">
    <location>
        <begin position="338"/>
        <end position="358"/>
    </location>
</feature>
<sequence>MTDDNISETYPAPDKNRQHHTRAYFILFAFIFITFTPLIYKLSTIGGDYIAHLKWASDMEDNGTLMLPHPLYHLLTILTKNILSVNYAIASTIIIVSAIYLLAILNYKVLSRYTSAKTATLVSVCLLVASPLQILAVFDHHFYFGYVGLTIYHSPTMLLLKPLALIAFCYTLKSFTETSGNTLSRGTLLAISIFFCGISKPNFLIIILPALILFLIATQQLKSSLKSAYIYWAFFLPTVFVLSLQFLHTYFYQSLSIETANEESHVLFLPFESMAHYSKYLFIKLILSIAFPLLVLCYYPKEFIKDKALLLASLCLLMGLTLTYFFSESGYRMYAGNFWWSGQIGLYLSFLFSAAFLLKNKEAFTATISNVKKYKRCVILFFAHTAFGALYYFLELCFRYQKFW</sequence>
<evidence type="ECO:0000256" key="1">
    <source>
        <dbReference type="SAM" id="Phobius"/>
    </source>
</evidence>
<keyword evidence="1" id="KW-0472">Membrane</keyword>
<evidence type="ECO:0008006" key="3">
    <source>
        <dbReference type="Google" id="ProtNLM"/>
    </source>
</evidence>
<reference evidence="2" key="1">
    <citation type="submission" date="2024-06" db="EMBL/GenBank/DDBJ databases">
        <authorList>
            <person name="Wu L."/>
        </authorList>
    </citation>
    <scope>NUCLEOTIDE SEQUENCE</scope>
    <source>
        <strain evidence="2">W17</strain>
    </source>
</reference>
<protein>
    <recommendedName>
        <fullName evidence="3">Glycosyltransferase RgtA/B/C/D-like domain-containing protein</fullName>
    </recommendedName>
</protein>
<feature type="transmembrane region" description="Helical" evidence="1">
    <location>
        <begin position="23"/>
        <end position="40"/>
    </location>
</feature>
<feature type="transmembrane region" description="Helical" evidence="1">
    <location>
        <begin position="119"/>
        <end position="138"/>
    </location>
</feature>
<keyword evidence="1" id="KW-1133">Transmembrane helix</keyword>
<proteinExistence type="predicted"/>